<dbReference type="Gene3D" id="3.40.50.410">
    <property type="entry name" value="von Willebrand factor, type A domain"/>
    <property type="match status" value="1"/>
</dbReference>
<feature type="compositionally biased region" description="Acidic residues" evidence="1">
    <location>
        <begin position="601"/>
        <end position="616"/>
    </location>
</feature>
<dbReference type="InterPro" id="IPR036465">
    <property type="entry name" value="vWFA_dom_sf"/>
</dbReference>
<accession>A0A7I5E9Z2</accession>
<proteinExistence type="predicted"/>
<dbReference type="CDD" id="cd01450">
    <property type="entry name" value="vWFA_subfamily_ECM"/>
    <property type="match status" value="1"/>
</dbReference>
<dbReference type="PANTHER" id="PTHR24020:SF84">
    <property type="entry name" value="VWFA DOMAIN-CONTAINING PROTEIN"/>
    <property type="match status" value="1"/>
</dbReference>
<dbReference type="PROSITE" id="PS50234">
    <property type="entry name" value="VWFA"/>
    <property type="match status" value="1"/>
</dbReference>
<feature type="compositionally biased region" description="Low complexity" evidence="1">
    <location>
        <begin position="587"/>
        <end position="600"/>
    </location>
</feature>
<evidence type="ECO:0000259" key="3">
    <source>
        <dbReference type="PROSITE" id="PS50234"/>
    </source>
</evidence>
<dbReference type="Proteomes" id="UP000025227">
    <property type="component" value="Unplaced"/>
</dbReference>
<reference evidence="5" key="1">
    <citation type="submission" date="2020-12" db="UniProtKB">
        <authorList>
            <consortium name="WormBaseParasite"/>
        </authorList>
    </citation>
    <scope>IDENTIFICATION</scope>
    <source>
        <strain evidence="5">MHco3</strain>
    </source>
</reference>
<evidence type="ECO:0000313" key="5">
    <source>
        <dbReference type="WBParaSite" id="HCON_00094940-00001"/>
    </source>
</evidence>
<organism evidence="4 5">
    <name type="scientific">Haemonchus contortus</name>
    <name type="common">Barber pole worm</name>
    <dbReference type="NCBI Taxonomy" id="6289"/>
    <lineage>
        <taxon>Eukaryota</taxon>
        <taxon>Metazoa</taxon>
        <taxon>Ecdysozoa</taxon>
        <taxon>Nematoda</taxon>
        <taxon>Chromadorea</taxon>
        <taxon>Rhabditida</taxon>
        <taxon>Rhabditina</taxon>
        <taxon>Rhabditomorpha</taxon>
        <taxon>Strongyloidea</taxon>
        <taxon>Trichostrongylidae</taxon>
        <taxon>Haemonchus</taxon>
    </lineage>
</organism>
<protein>
    <submittedName>
        <fullName evidence="5">VWFA domain-containing protein</fullName>
    </submittedName>
</protein>
<feature type="compositionally biased region" description="Low complexity" evidence="1">
    <location>
        <begin position="617"/>
        <end position="635"/>
    </location>
</feature>
<dbReference type="OrthoDB" id="6132182at2759"/>
<dbReference type="PANTHER" id="PTHR24020">
    <property type="entry name" value="COLLAGEN ALPHA"/>
    <property type="match status" value="1"/>
</dbReference>
<feature type="region of interest" description="Disordered" evidence="1">
    <location>
        <begin position="585"/>
        <end position="635"/>
    </location>
</feature>
<sequence>MSMMTFDRCTRLLINIVVIGIALVNSIEDDNELVKVCHPIALRLNVLFLLDGSGSVSGPTFAMQMQMLDKIASLMNIGRDKSQIAVLQYASYTRLEHSFEDRQSHDELMSKLKKIRHMSGTTKTGKAMLKALDMFRKARRGHEQSDVSQVAVVVTDGHSQDNPVPAAEALRAAGITILTLGIGDHINRDEIVRISGKDELAFQNLHKNVSLEHFVAGFKNLSQGEHCEYARGVEGAEITCGPDFVQVGISTTKKLKGRLFFEGYHQEPGCSSVEDYPSGSGDSSRFDVHTIAPHGKCGLVKVYEEWRALRGVVEGNELSLHCYSTTRRMLYKWHYRRNTTTSQMDVWSRCITQKSIINSLDYSKNGIVTAVGKAIRFADVPVVKFSCRLRFCNPSDDQCSSGMAPQCRTKRETLDNDASLSKDEQKEYDVYEDDNVEERNLEPEVATVAVMDEPTTTVSMPLIFGDPLRTAKIPLRSASLMEPSDFPSGGIDIQLNTKQVAIVSSDHARDRFKQALQLRANPQPVAENLDGLDTSLPNGVPRRVAPTKSTFKVLNGNGLAVKHVKGFVRQLPKPLSIQEMHQLLPISSSTQEPQETSTTEALEEDDTSVIDEDAVLEESVTTTTLATTDAPTPTSTVRYTSATSFYPPAEETVVDDDEIEEEVVVVSDMIVLRLPHETFITGCNKHASC</sequence>
<dbReference type="InterPro" id="IPR002035">
    <property type="entry name" value="VWF_A"/>
</dbReference>
<feature type="region of interest" description="Disordered" evidence="1">
    <location>
        <begin position="413"/>
        <end position="433"/>
    </location>
</feature>
<feature type="chain" id="PRO_5035427079" evidence="2">
    <location>
        <begin position="27"/>
        <end position="689"/>
    </location>
</feature>
<dbReference type="SMART" id="SM00327">
    <property type="entry name" value="VWA"/>
    <property type="match status" value="1"/>
</dbReference>
<name>A0A7I5E9Z2_HAECO</name>
<dbReference type="InterPro" id="IPR050525">
    <property type="entry name" value="ECM_Assembly_Org"/>
</dbReference>
<keyword evidence="4" id="KW-1185">Reference proteome</keyword>
<feature type="domain" description="VWFA" evidence="3">
    <location>
        <begin position="45"/>
        <end position="218"/>
    </location>
</feature>
<dbReference type="SUPFAM" id="SSF53300">
    <property type="entry name" value="vWA-like"/>
    <property type="match status" value="1"/>
</dbReference>
<feature type="signal peptide" evidence="2">
    <location>
        <begin position="1"/>
        <end position="26"/>
    </location>
</feature>
<dbReference type="PRINTS" id="PR00453">
    <property type="entry name" value="VWFADOMAIN"/>
</dbReference>
<evidence type="ECO:0000313" key="4">
    <source>
        <dbReference type="Proteomes" id="UP000025227"/>
    </source>
</evidence>
<dbReference type="Pfam" id="PF00092">
    <property type="entry name" value="VWA"/>
    <property type="match status" value="1"/>
</dbReference>
<dbReference type="AlphaFoldDB" id="A0A7I5E9Z2"/>
<keyword evidence="2" id="KW-0732">Signal</keyword>
<dbReference type="WBParaSite" id="HCON_00094940-00001">
    <property type="protein sequence ID" value="HCON_00094940-00001"/>
    <property type="gene ID" value="HCON_00094940"/>
</dbReference>
<evidence type="ECO:0000256" key="1">
    <source>
        <dbReference type="SAM" id="MobiDB-lite"/>
    </source>
</evidence>
<evidence type="ECO:0000256" key="2">
    <source>
        <dbReference type="SAM" id="SignalP"/>
    </source>
</evidence>
<feature type="compositionally biased region" description="Basic and acidic residues" evidence="1">
    <location>
        <begin position="413"/>
        <end position="429"/>
    </location>
</feature>